<dbReference type="InterPro" id="IPR031728">
    <property type="entry name" value="GlcAase_C"/>
</dbReference>
<feature type="chain" id="PRO_5004834473" description="Beta-glucuronidase C-terminal domain-containing protein" evidence="1">
    <location>
        <begin position="23"/>
        <end position="498"/>
    </location>
</feature>
<dbReference type="OMA" id="PWQPIFY"/>
<proteinExistence type="predicted"/>
<organism evidence="3 4">
    <name type="scientific">Pestalotiopsis fici (strain W106-1 / CGMCC3.15140)</name>
    <dbReference type="NCBI Taxonomy" id="1229662"/>
    <lineage>
        <taxon>Eukaryota</taxon>
        <taxon>Fungi</taxon>
        <taxon>Dikarya</taxon>
        <taxon>Ascomycota</taxon>
        <taxon>Pezizomycotina</taxon>
        <taxon>Sordariomycetes</taxon>
        <taxon>Xylariomycetidae</taxon>
        <taxon>Amphisphaeriales</taxon>
        <taxon>Sporocadaceae</taxon>
        <taxon>Pestalotiopsis</taxon>
    </lineage>
</organism>
<dbReference type="Gene3D" id="2.60.40.1180">
    <property type="entry name" value="Golgi alpha-mannosidase II"/>
    <property type="match status" value="1"/>
</dbReference>
<dbReference type="EMBL" id="KI912111">
    <property type="protein sequence ID" value="ETS83219.1"/>
    <property type="molecule type" value="Genomic_DNA"/>
</dbReference>
<dbReference type="InterPro" id="IPR052974">
    <property type="entry name" value="GH79_Enzymes"/>
</dbReference>
<protein>
    <recommendedName>
        <fullName evidence="2">Beta-glucuronidase C-terminal domain-containing protein</fullName>
    </recommendedName>
</protein>
<dbReference type="RefSeq" id="XP_007831867.1">
    <property type="nucleotide sequence ID" value="XM_007833676.1"/>
</dbReference>
<dbReference type="OrthoDB" id="2831684at2759"/>
<evidence type="ECO:0000259" key="2">
    <source>
        <dbReference type="Pfam" id="PF16862"/>
    </source>
</evidence>
<dbReference type="InterPro" id="IPR017853">
    <property type="entry name" value="GH"/>
</dbReference>
<evidence type="ECO:0000313" key="4">
    <source>
        <dbReference type="Proteomes" id="UP000030651"/>
    </source>
</evidence>
<accession>W3XB26</accession>
<feature type="signal peptide" evidence="1">
    <location>
        <begin position="1"/>
        <end position="22"/>
    </location>
</feature>
<evidence type="ECO:0000256" key="1">
    <source>
        <dbReference type="SAM" id="SignalP"/>
    </source>
</evidence>
<dbReference type="PANTHER" id="PTHR36183:SF2">
    <property type="entry name" value="BETA-GLUCURONIDASE C-TERMINAL DOMAIN-CONTAINING PROTEIN"/>
    <property type="match status" value="1"/>
</dbReference>
<evidence type="ECO:0000313" key="3">
    <source>
        <dbReference type="EMBL" id="ETS83219.1"/>
    </source>
</evidence>
<keyword evidence="1" id="KW-0732">Signal</keyword>
<dbReference type="KEGG" id="pfy:PFICI_05095"/>
<dbReference type="Gene3D" id="3.20.20.80">
    <property type="entry name" value="Glycosidases"/>
    <property type="match status" value="1"/>
</dbReference>
<dbReference type="eggNOG" id="ENOG502SJVC">
    <property type="taxonomic scope" value="Eukaryota"/>
</dbReference>
<reference evidence="4" key="1">
    <citation type="journal article" date="2015" name="BMC Genomics">
        <title>Genomic and transcriptomic analysis of the endophytic fungus Pestalotiopsis fici reveals its lifestyle and high potential for synthesis of natural products.</title>
        <authorList>
            <person name="Wang X."/>
            <person name="Zhang X."/>
            <person name="Liu L."/>
            <person name="Xiang M."/>
            <person name="Wang W."/>
            <person name="Sun X."/>
            <person name="Che Y."/>
            <person name="Guo L."/>
            <person name="Liu G."/>
            <person name="Guo L."/>
            <person name="Wang C."/>
            <person name="Yin W.B."/>
            <person name="Stadler M."/>
            <person name="Zhang X."/>
            <person name="Liu X."/>
        </authorList>
    </citation>
    <scope>NUCLEOTIDE SEQUENCE [LARGE SCALE GENOMIC DNA]</scope>
    <source>
        <strain evidence="4">W106-1 / CGMCC3.15140</strain>
    </source>
</reference>
<dbReference type="AlphaFoldDB" id="W3XB26"/>
<dbReference type="Pfam" id="PF16862">
    <property type="entry name" value="Glyco_hydro_79C"/>
    <property type="match status" value="1"/>
</dbReference>
<name>W3XB26_PESFW</name>
<dbReference type="PANTHER" id="PTHR36183">
    <property type="entry name" value="BETA-GLUCURONIDASE"/>
    <property type="match status" value="1"/>
</dbReference>
<sequence length="498" mass="53920">MGLGHAYCALALALLGVCRVGAVSLDVPSAPDADRQCIDPSFQAFSIEFFSFLDYTGNSSYSNELNTNLVNNIIDIGGSHVEMRIGGSSGNLLHWDPDLDVGMLPSFPSGSDKPNYVKVGPKLMEGFSVWPNNTKYIFGMDFNFSTYDNLVETDLNIAPLVFDTLGDQLESFEIGNEFGHGFKEGIPGYVELWLAYARNVSEAVWSVEDTKKFWVGGFQEPTCFNSSCFTVQTIMEQGIEDSGLAKTANTHVYMGSAGSSWLDSQFLMNHNNTQGKVDWQAPLADYATSIGVPYVMGETNSLSGHGKAGVSDTFGAALWAVDYVLYAATTNITKLYFHQGTGWKYSAWSPVEAFGFPAGVQGTYFSWLFTAKALKGGHKQFEVLYSNQTFVAYGIYKNGCSSSKANLESIAAINLQAWDASEDSADRPVIYVDIPESLNATSAKVRRLTAPGANVKWGITFDSQGVDTDGTINGTAKSEKISDGRVGVAASEAVLITF</sequence>
<dbReference type="HOGENOM" id="CLU_022148_0_0_1"/>
<dbReference type="GeneID" id="19270108"/>
<keyword evidence="4" id="KW-1185">Reference proteome</keyword>
<dbReference type="InterPro" id="IPR013780">
    <property type="entry name" value="Glyco_hydro_b"/>
</dbReference>
<dbReference type="InParanoid" id="W3XB26"/>
<dbReference type="SUPFAM" id="SSF51445">
    <property type="entry name" value="(Trans)glycosidases"/>
    <property type="match status" value="1"/>
</dbReference>
<feature type="domain" description="Beta-glucuronidase C-terminal" evidence="2">
    <location>
        <begin position="392"/>
        <end position="495"/>
    </location>
</feature>
<gene>
    <name evidence="3" type="ORF">PFICI_05095</name>
</gene>
<dbReference type="Proteomes" id="UP000030651">
    <property type="component" value="Unassembled WGS sequence"/>
</dbReference>